<dbReference type="InterPro" id="IPR011989">
    <property type="entry name" value="ARM-like"/>
</dbReference>
<name>J9D1I5_EDHAE</name>
<dbReference type="GO" id="GO:0030014">
    <property type="term" value="C:CCR4-NOT complex"/>
    <property type="evidence" value="ECO:0007669"/>
    <property type="project" value="InterPro"/>
</dbReference>
<comment type="similarity">
    <text evidence="1">Belongs to the CNOT9 family.</text>
</comment>
<dbReference type="GO" id="GO:0006402">
    <property type="term" value="P:mRNA catabolic process"/>
    <property type="evidence" value="ECO:0007669"/>
    <property type="project" value="InterPro"/>
</dbReference>
<organism evidence="2 3">
    <name type="scientific">Edhazardia aedis (strain USNM 41457)</name>
    <name type="common">Microsporidian parasite</name>
    <dbReference type="NCBI Taxonomy" id="1003232"/>
    <lineage>
        <taxon>Eukaryota</taxon>
        <taxon>Fungi</taxon>
        <taxon>Fungi incertae sedis</taxon>
        <taxon>Microsporidia</taxon>
        <taxon>Edhazardia</taxon>
    </lineage>
</organism>
<dbReference type="Proteomes" id="UP000003163">
    <property type="component" value="Unassembled WGS sequence"/>
</dbReference>
<reference evidence="3" key="2">
    <citation type="submission" date="2015-07" db="EMBL/GenBank/DDBJ databases">
        <title>Contrasting host-pathogen interactions and genome evolution in two generalist and specialist microsporidian pathogens of mosquitoes.</title>
        <authorList>
            <consortium name="The Broad Institute Genomics Platform"/>
            <consortium name="The Broad Institute Genome Sequencing Center for Infectious Disease"/>
            <person name="Cuomo C.A."/>
            <person name="Sanscrainte N.D."/>
            <person name="Goldberg J.M."/>
            <person name="Heiman D."/>
            <person name="Young S."/>
            <person name="Zeng Q."/>
            <person name="Becnel J.J."/>
            <person name="Birren B.W."/>
        </authorList>
    </citation>
    <scope>NUCLEOTIDE SEQUENCE [LARGE SCALE GENOMIC DNA]</scope>
    <source>
        <strain evidence="3">USNM 41457</strain>
    </source>
</reference>
<dbReference type="SUPFAM" id="SSF48371">
    <property type="entry name" value="ARM repeat"/>
    <property type="match status" value="1"/>
</dbReference>
<dbReference type="InterPro" id="IPR016024">
    <property type="entry name" value="ARM-type_fold"/>
</dbReference>
<gene>
    <name evidence="2" type="ORF">EDEG_00033</name>
</gene>
<dbReference type="PANTHER" id="PTHR12262">
    <property type="entry name" value="CCR4-NOT TRANSCRIPTION COMPLEX SUBUNIT 9"/>
    <property type="match status" value="1"/>
</dbReference>
<dbReference type="InParanoid" id="J9D1I5"/>
<evidence type="ECO:0000313" key="2">
    <source>
        <dbReference type="EMBL" id="EJW01439.1"/>
    </source>
</evidence>
<dbReference type="STRING" id="1003232.J9D1I5"/>
<evidence type="ECO:0000256" key="1">
    <source>
        <dbReference type="ARBA" id="ARBA00006385"/>
    </source>
</evidence>
<protein>
    <submittedName>
        <fullName evidence="2">Uncharacterized protein</fullName>
    </submittedName>
</protein>
<sequence>MSSTEVTANMAKRIDDICFRLLDSFEERNLIHELLNIIEQYPMFAERIWYYSCMQIFFIQELSKSYSILNTDKLTDEFSRYYCALLNTLQSLILNEKVKQHFLKGQFSFYLYPFLNISSQSQANENLKIASLGIIGTLLRGPENDTVKYFTNTELLPLLLKIMDNASDSSKMLATHIFLKILKTDEGLVYSLETFDRFVAIYQILNNMMYQSMKEPNEKIFEFVIDCFDRISDNEGIKTSLIQRKPDFLVKPELQNLICKYPVCENKYYALIEKLSTTKRI</sequence>
<comment type="caution">
    <text evidence="2">The sequence shown here is derived from an EMBL/GenBank/DDBJ whole genome shotgun (WGS) entry which is preliminary data.</text>
</comment>
<proteinExistence type="inferred from homology"/>
<dbReference type="Gene3D" id="1.25.10.10">
    <property type="entry name" value="Leucine-rich Repeat Variant"/>
    <property type="match status" value="1"/>
</dbReference>
<dbReference type="HOGENOM" id="CLU_039962_2_2_1"/>
<dbReference type="Pfam" id="PF04078">
    <property type="entry name" value="Rcd1"/>
    <property type="match status" value="1"/>
</dbReference>
<dbReference type="AlphaFoldDB" id="J9D1I5"/>
<keyword evidence="3" id="KW-1185">Reference proteome</keyword>
<dbReference type="FunCoup" id="J9D1I5">
    <property type="interactions" value="149"/>
</dbReference>
<evidence type="ECO:0000313" key="3">
    <source>
        <dbReference type="Proteomes" id="UP000003163"/>
    </source>
</evidence>
<accession>J9D1I5</accession>
<dbReference type="OMA" id="EKVYTWI"/>
<dbReference type="VEuPathDB" id="MicrosporidiaDB:EDEG_00033"/>
<dbReference type="EMBL" id="AFBI03000001">
    <property type="protein sequence ID" value="EJW01439.1"/>
    <property type="molecule type" value="Genomic_DNA"/>
</dbReference>
<dbReference type="InterPro" id="IPR007216">
    <property type="entry name" value="CNOT9"/>
</dbReference>
<dbReference type="OrthoDB" id="1183224at2759"/>
<reference evidence="2 3" key="1">
    <citation type="submission" date="2011-08" db="EMBL/GenBank/DDBJ databases">
        <authorList>
            <person name="Liu Z.J."/>
            <person name="Shi F.L."/>
            <person name="Lu J.Q."/>
            <person name="Li M."/>
            <person name="Wang Z.L."/>
        </authorList>
    </citation>
    <scope>NUCLEOTIDE SEQUENCE [LARGE SCALE GENOMIC DNA]</scope>
    <source>
        <strain evidence="2 3">USNM 41457</strain>
    </source>
</reference>